<organism evidence="2 3">
    <name type="scientific">Luteipulveratus halotolerans</name>
    <dbReference type="NCBI Taxonomy" id="1631356"/>
    <lineage>
        <taxon>Bacteria</taxon>
        <taxon>Bacillati</taxon>
        <taxon>Actinomycetota</taxon>
        <taxon>Actinomycetes</taxon>
        <taxon>Micrococcales</taxon>
        <taxon>Dermacoccaceae</taxon>
        <taxon>Luteipulveratus</taxon>
    </lineage>
</organism>
<evidence type="ECO:0000313" key="2">
    <source>
        <dbReference type="EMBL" id="KNX36182.1"/>
    </source>
</evidence>
<name>A0A0L6CEE4_9MICO</name>
<feature type="domain" description="Polysaccharide pyruvyl transferase" evidence="1">
    <location>
        <begin position="18"/>
        <end position="183"/>
    </location>
</feature>
<dbReference type="AlphaFoldDB" id="A0A0L6CEE4"/>
<proteinExistence type="predicted"/>
<keyword evidence="3" id="KW-1185">Reference proteome</keyword>
<evidence type="ECO:0000313" key="3">
    <source>
        <dbReference type="Proteomes" id="UP000037397"/>
    </source>
</evidence>
<dbReference type="PANTHER" id="PTHR36836">
    <property type="entry name" value="COLANIC ACID BIOSYNTHESIS PROTEIN WCAK"/>
    <property type="match status" value="1"/>
</dbReference>
<dbReference type="OrthoDB" id="3733126at2"/>
<dbReference type="PATRIC" id="fig|1631356.3.peg.313"/>
<evidence type="ECO:0000259" key="1">
    <source>
        <dbReference type="Pfam" id="PF04230"/>
    </source>
</evidence>
<gene>
    <name evidence="2" type="ORF">VV01_01900</name>
</gene>
<accession>A0A0L6CEE4</accession>
<comment type="caution">
    <text evidence="2">The sequence shown here is derived from an EMBL/GenBank/DDBJ whole genome shotgun (WGS) entry which is preliminary data.</text>
</comment>
<sequence>MAGDVTRIVVMHAYSAGNLGDGLLVQEAVALLHEAFGSDVELTLVARDPDSFTDFDGTRLPSLPSAGGLAAVPAIARTIRRADLVVSVGGGYARGDTATAFTKYAVVHGTQTALVGALARRSLYLPQSVGPFHRTLWPVVRSAYNRIDLVALRDDRSVEQLGGRTAERVPDSAILTMDRPAPVTTPPARPVVLSVRTVSPRARTRLETLARSLGSFDGYVQSATLGNDDTAPMHTLGPARVVPRTELLSPESPRRVVVAVRLHAALMALRAGHHVVHLAYERKGFGAFQDLRLPAYCHNVNTFEPAAVVEQVQLLLTDPAARHAYDQHIREAMGEVTTRRAHLVDTLRTIAAGERP</sequence>
<dbReference type="RefSeq" id="WP_050668406.1">
    <property type="nucleotide sequence ID" value="NZ_LAIR01000002.1"/>
</dbReference>
<dbReference type="InterPro" id="IPR007345">
    <property type="entry name" value="Polysacch_pyruvyl_Trfase"/>
</dbReference>
<reference evidence="3" key="1">
    <citation type="submission" date="2015-03" db="EMBL/GenBank/DDBJ databases">
        <title>Luteipulveratus halotolerans sp. nov., a novel actinobacterium (Dermacoccaceae) from Sarawak, Malaysia.</title>
        <authorList>
            <person name="Juboi H."/>
            <person name="Basik A."/>
            <person name="Shamsul S.S."/>
            <person name="Arnold P."/>
            <person name="Schmitt E.K."/>
            <person name="Sanglier J.-J."/>
            <person name="Yeo T."/>
        </authorList>
    </citation>
    <scope>NUCLEOTIDE SEQUENCE [LARGE SCALE GENOMIC DNA]</scope>
    <source>
        <strain evidence="3">C296001</strain>
    </source>
</reference>
<dbReference type="Proteomes" id="UP000037397">
    <property type="component" value="Unassembled WGS sequence"/>
</dbReference>
<dbReference type="EMBL" id="LAIR01000002">
    <property type="protein sequence ID" value="KNX36182.1"/>
    <property type="molecule type" value="Genomic_DNA"/>
</dbReference>
<protein>
    <recommendedName>
        <fullName evidence="1">Polysaccharide pyruvyl transferase domain-containing protein</fullName>
    </recommendedName>
</protein>
<dbReference type="STRING" id="1631356.VV01_01900"/>
<dbReference type="PANTHER" id="PTHR36836:SF1">
    <property type="entry name" value="COLANIC ACID BIOSYNTHESIS PROTEIN WCAK"/>
    <property type="match status" value="1"/>
</dbReference>
<dbReference type="Pfam" id="PF04230">
    <property type="entry name" value="PS_pyruv_trans"/>
    <property type="match status" value="1"/>
</dbReference>